<proteinExistence type="predicted"/>
<dbReference type="AlphaFoldDB" id="A0A953HJT0"/>
<sequence>MKLIYLVLFFFVLYFTPAGTQVPNVFSKQQPDLIQSGLNHRAALAYKTHQMPHNLEAWEERKAELRAFITSKTGARKYSDLPLEYQETGQHQSDGVTVKNIYFQTRPGVFTTANLYIPAGDGPFPAVITMMGHSRNGRLYEVYQAIGQALAKHGYVSLHMDPWGAGERTTTHGDFEYHGAHLGASLFNIGESLLGMQITDNRRGVDLLSSLPFVDSELIGATGASGGGNQTMWLAAMDDRIKAAMPVVSVGTFQSYIMASNCVCETLIDGLTFTEESEVLGMIAPRALKLVNAGQEKNKAFIPSEMQRSFRHAEAIFDLYQAKSQLDSQVIDMTHGYHPEARKTLVGWMDKHLKNIGNGAPRSERDISLLTSGELMTFDRGNRSARVTSTVEYCSLIGRELKDSQHGQGPMNISHEKEKLTRLLKIPENVKLRKSHSYGEQKGWTRYALEVTDDYLIPVLIRKSSRNPGEYVLIAHHKGKAMVPEEVLQDYQSDGKGIVLVDFWGLGENSSEVATRLNGSSLPAFHTLSRSLIWLGETMQGRWVQEMEMVYRWLRESHHANRIDIHAFKDLGPATLFYAALDDQVGQITMEDAPISYLFDDGVAENYYSMAIHVPGILKWGDLLLAAAMTGANVQVRNPRTISGKKYGMAESNELIKEYEYFRSGFETGGSLEIER</sequence>
<dbReference type="RefSeq" id="WP_222578697.1">
    <property type="nucleotide sequence ID" value="NZ_JAHVHU010000004.1"/>
</dbReference>
<dbReference type="Pfam" id="PF05448">
    <property type="entry name" value="AXE1"/>
    <property type="match status" value="1"/>
</dbReference>
<evidence type="ECO:0000259" key="1">
    <source>
        <dbReference type="Pfam" id="PF05448"/>
    </source>
</evidence>
<organism evidence="2 3">
    <name type="scientific">Membranihabitans marinus</name>
    <dbReference type="NCBI Taxonomy" id="1227546"/>
    <lineage>
        <taxon>Bacteria</taxon>
        <taxon>Pseudomonadati</taxon>
        <taxon>Bacteroidota</taxon>
        <taxon>Saprospiria</taxon>
        <taxon>Saprospirales</taxon>
        <taxon>Saprospiraceae</taxon>
        <taxon>Membranihabitans</taxon>
    </lineage>
</organism>
<feature type="domain" description="Acetyl xylan esterase" evidence="1">
    <location>
        <begin position="84"/>
        <end position="248"/>
    </location>
</feature>
<reference evidence="2" key="1">
    <citation type="submission" date="2021-06" db="EMBL/GenBank/DDBJ databases">
        <title>44 bacteria genomes isolated from Dapeng, Shenzhen.</title>
        <authorList>
            <person name="Zheng W."/>
            <person name="Yu S."/>
            <person name="Huang Y."/>
        </authorList>
    </citation>
    <scope>NUCLEOTIDE SEQUENCE</scope>
    <source>
        <strain evidence="2">DP5N28-2</strain>
    </source>
</reference>
<dbReference type="SUPFAM" id="SSF53474">
    <property type="entry name" value="alpha/beta-Hydrolases"/>
    <property type="match status" value="1"/>
</dbReference>
<dbReference type="Gene3D" id="3.40.50.1820">
    <property type="entry name" value="alpha/beta hydrolase"/>
    <property type="match status" value="2"/>
</dbReference>
<dbReference type="Proteomes" id="UP000753961">
    <property type="component" value="Unassembled WGS sequence"/>
</dbReference>
<evidence type="ECO:0000313" key="2">
    <source>
        <dbReference type="EMBL" id="MBY5957174.1"/>
    </source>
</evidence>
<dbReference type="PANTHER" id="PTHR22946:SF8">
    <property type="entry name" value="ACETYL XYLAN ESTERASE DOMAIN-CONTAINING PROTEIN"/>
    <property type="match status" value="1"/>
</dbReference>
<dbReference type="InterPro" id="IPR029058">
    <property type="entry name" value="AB_hydrolase_fold"/>
</dbReference>
<dbReference type="InterPro" id="IPR050261">
    <property type="entry name" value="FrsA_esterase"/>
</dbReference>
<gene>
    <name evidence="2" type="ORF">KUV50_03440</name>
</gene>
<accession>A0A953HJT0</accession>
<dbReference type="EMBL" id="JAHVHU010000004">
    <property type="protein sequence ID" value="MBY5957174.1"/>
    <property type="molecule type" value="Genomic_DNA"/>
</dbReference>
<dbReference type="InterPro" id="IPR008391">
    <property type="entry name" value="AXE1_dom"/>
</dbReference>
<protein>
    <submittedName>
        <fullName evidence="2">Acetylxylan esterase</fullName>
    </submittedName>
</protein>
<comment type="caution">
    <text evidence="2">The sequence shown here is derived from an EMBL/GenBank/DDBJ whole genome shotgun (WGS) entry which is preliminary data.</text>
</comment>
<keyword evidence="3" id="KW-1185">Reference proteome</keyword>
<dbReference type="PANTHER" id="PTHR22946">
    <property type="entry name" value="DIENELACTONE HYDROLASE DOMAIN-CONTAINING PROTEIN-RELATED"/>
    <property type="match status" value="1"/>
</dbReference>
<name>A0A953HJT0_9BACT</name>
<evidence type="ECO:0000313" key="3">
    <source>
        <dbReference type="Proteomes" id="UP000753961"/>
    </source>
</evidence>